<dbReference type="Pfam" id="PF00643">
    <property type="entry name" value="zf-B_box"/>
    <property type="match status" value="1"/>
</dbReference>
<protein>
    <recommendedName>
        <fullName evidence="3">B box-type domain-containing protein</fullName>
    </recommendedName>
</protein>
<dbReference type="GO" id="GO:0008270">
    <property type="term" value="F:zinc ion binding"/>
    <property type="evidence" value="ECO:0007669"/>
    <property type="project" value="UniProtKB-KW"/>
</dbReference>
<feature type="coiled-coil region" evidence="2">
    <location>
        <begin position="44"/>
        <end position="82"/>
    </location>
</feature>
<keyword evidence="1" id="KW-0862">Zinc</keyword>
<evidence type="ECO:0000313" key="4">
    <source>
        <dbReference type="EMBL" id="CAD8138814.1"/>
    </source>
</evidence>
<dbReference type="InterPro" id="IPR000315">
    <property type="entry name" value="Znf_B-box"/>
</dbReference>
<dbReference type="OrthoDB" id="303360at2759"/>
<name>A0A8S1SK98_9CILI</name>
<keyword evidence="1" id="KW-0863">Zinc-finger</keyword>
<keyword evidence="2" id="KW-0175">Coiled coil</keyword>
<dbReference type="AlphaFoldDB" id="A0A8S1SK98"/>
<evidence type="ECO:0000256" key="1">
    <source>
        <dbReference type="PROSITE-ProRule" id="PRU00024"/>
    </source>
</evidence>
<gene>
    <name evidence="4" type="ORF">PPENT_87.1.T0070326</name>
</gene>
<dbReference type="EMBL" id="CAJJDO010000007">
    <property type="protein sequence ID" value="CAD8138814.1"/>
    <property type="molecule type" value="Genomic_DNA"/>
</dbReference>
<evidence type="ECO:0000256" key="2">
    <source>
        <dbReference type="SAM" id="Coils"/>
    </source>
</evidence>
<proteinExistence type="predicted"/>
<feature type="domain" description="B box-type" evidence="3">
    <location>
        <begin position="3"/>
        <end position="43"/>
    </location>
</feature>
<keyword evidence="1" id="KW-0479">Metal-binding</keyword>
<organism evidence="4 5">
    <name type="scientific">Paramecium pentaurelia</name>
    <dbReference type="NCBI Taxonomy" id="43138"/>
    <lineage>
        <taxon>Eukaryota</taxon>
        <taxon>Sar</taxon>
        <taxon>Alveolata</taxon>
        <taxon>Ciliophora</taxon>
        <taxon>Intramacronucleata</taxon>
        <taxon>Oligohymenophorea</taxon>
        <taxon>Peniculida</taxon>
        <taxon>Parameciidae</taxon>
        <taxon>Paramecium</taxon>
    </lineage>
</organism>
<sequence>MNSQQTICFLHASQIQYFCQDCDISLCETCLLSQHYQHTLTYYVQNQNQKLKNLNAKHIKWLQEQEQEVDVLQKIIQFQIHEKQNINLNFNKPLSQNHYLQIQNQILNSDHQTIVFNFLEKIITQNQDFDYDDHQKLYLNAIEYKLNQNIWQKLCLQLSNSKKLQILSINLSSSTLNTNLLQQLFESISNLQNLSYVELDMKHTYLDDNSIQVLFGVMRIPNLIKFIAYITQCNISVDTLHQFWNKNKEKIREKFNYFYIYHHFYSFGYDKDFYEEIMTSKPSIYLDQFSESTFV</sequence>
<evidence type="ECO:0000259" key="3">
    <source>
        <dbReference type="PROSITE" id="PS50119"/>
    </source>
</evidence>
<evidence type="ECO:0000313" key="5">
    <source>
        <dbReference type="Proteomes" id="UP000689195"/>
    </source>
</evidence>
<keyword evidence="5" id="KW-1185">Reference proteome</keyword>
<dbReference type="Proteomes" id="UP000689195">
    <property type="component" value="Unassembled WGS sequence"/>
</dbReference>
<comment type="caution">
    <text evidence="4">The sequence shown here is derived from an EMBL/GenBank/DDBJ whole genome shotgun (WGS) entry which is preliminary data.</text>
</comment>
<dbReference type="PROSITE" id="PS50119">
    <property type="entry name" value="ZF_BBOX"/>
    <property type="match status" value="1"/>
</dbReference>
<reference evidence="4" key="1">
    <citation type="submission" date="2021-01" db="EMBL/GenBank/DDBJ databases">
        <authorList>
            <consortium name="Genoscope - CEA"/>
            <person name="William W."/>
        </authorList>
    </citation>
    <scope>NUCLEOTIDE SEQUENCE</scope>
</reference>
<accession>A0A8S1SK98</accession>